<dbReference type="EMBL" id="CP000115">
    <property type="protein sequence ID" value="ABA05651.1"/>
    <property type="molecule type" value="Genomic_DNA"/>
</dbReference>
<dbReference type="PANTHER" id="PTHR21485:SF6">
    <property type="entry name" value="N-ACYLNEURAMINATE CYTIDYLYLTRANSFERASE-RELATED"/>
    <property type="match status" value="1"/>
</dbReference>
<name>Q3SPZ0_NITWN</name>
<sequence>MPDSADILFLIVGRGGSKGLPGKNLKQIGNLSLVGYRARSALKSRYCSRLIVSSDSPDIQAEAKRHGAEVLFSRPAELASDTASSADVVLHAMDWIEKHEGRRYGAVMLLEPSSPFARPEHYDQAVELYRARQAELVVGMRETEVSSVFVGQIGSDGSIAPIVDKMLSLSHLRRQDQPPEVTMNGALYLIDWNAMRKHRKIYANPSSSYGILMDRFHSIEIETMADLAYASYVIDHGMLDASPWQSTSP</sequence>
<dbReference type="InterPro" id="IPR003329">
    <property type="entry name" value="Cytidylyl_trans"/>
</dbReference>
<dbReference type="RefSeq" id="WP_011315612.1">
    <property type="nucleotide sequence ID" value="NC_007406.1"/>
</dbReference>
<dbReference type="EC" id="2.7.7.43" evidence="1"/>
<dbReference type="InterPro" id="IPR050793">
    <property type="entry name" value="CMP-NeuNAc_synthase"/>
</dbReference>
<dbReference type="KEGG" id="nwi:Nwi_2397"/>
<protein>
    <submittedName>
        <fullName evidence="1">Acylneuraminate cytidylyltransferase</fullName>
        <ecNumber evidence="1">2.7.7.43</ecNumber>
    </submittedName>
</protein>
<proteinExistence type="predicted"/>
<evidence type="ECO:0000313" key="1">
    <source>
        <dbReference type="EMBL" id="ABA05651.1"/>
    </source>
</evidence>
<dbReference type="Pfam" id="PF02348">
    <property type="entry name" value="CTP_transf_3"/>
    <property type="match status" value="1"/>
</dbReference>
<accession>Q3SPZ0</accession>
<dbReference type="InterPro" id="IPR029044">
    <property type="entry name" value="Nucleotide-diphossugar_trans"/>
</dbReference>
<dbReference type="GO" id="GO:0008781">
    <property type="term" value="F:N-acylneuraminate cytidylyltransferase activity"/>
    <property type="evidence" value="ECO:0007669"/>
    <property type="project" value="UniProtKB-EC"/>
</dbReference>
<keyword evidence="1" id="KW-0808">Transferase</keyword>
<dbReference type="STRING" id="323098.Nwi_2397"/>
<dbReference type="OrthoDB" id="9805604at2"/>
<keyword evidence="1" id="KW-0548">Nucleotidyltransferase</keyword>
<dbReference type="Proteomes" id="UP000002531">
    <property type="component" value="Chromosome"/>
</dbReference>
<keyword evidence="2" id="KW-1185">Reference proteome</keyword>
<dbReference type="Gene3D" id="3.90.550.10">
    <property type="entry name" value="Spore Coat Polysaccharide Biosynthesis Protein SpsA, Chain A"/>
    <property type="match status" value="1"/>
</dbReference>
<dbReference type="CDD" id="cd02513">
    <property type="entry name" value="CMP-NeuAc_Synthase"/>
    <property type="match status" value="1"/>
</dbReference>
<dbReference type="PANTHER" id="PTHR21485">
    <property type="entry name" value="HAD SUPERFAMILY MEMBERS CMAS AND KDSC"/>
    <property type="match status" value="1"/>
</dbReference>
<dbReference type="eggNOG" id="COG1083">
    <property type="taxonomic scope" value="Bacteria"/>
</dbReference>
<evidence type="ECO:0000313" key="2">
    <source>
        <dbReference type="Proteomes" id="UP000002531"/>
    </source>
</evidence>
<gene>
    <name evidence="1" type="ordered locus">Nwi_2397</name>
</gene>
<dbReference type="AlphaFoldDB" id="Q3SPZ0"/>
<organism evidence="1 2">
    <name type="scientific">Nitrobacter winogradskyi (strain ATCC 25391 / DSM 10237 / CIP 104748 / NCIMB 11846 / Nb-255)</name>
    <dbReference type="NCBI Taxonomy" id="323098"/>
    <lineage>
        <taxon>Bacteria</taxon>
        <taxon>Pseudomonadati</taxon>
        <taxon>Pseudomonadota</taxon>
        <taxon>Alphaproteobacteria</taxon>
        <taxon>Hyphomicrobiales</taxon>
        <taxon>Nitrobacteraceae</taxon>
        <taxon>Nitrobacter</taxon>
    </lineage>
</organism>
<reference evidence="1 2" key="1">
    <citation type="journal article" date="2006" name="Appl. Environ. Microbiol.">
        <title>Genome sequence of the chemolithoautotrophic nitrite-oxidizing bacterium Nitrobacter winogradskyi Nb-255.</title>
        <authorList>
            <person name="Starkenburg S.R."/>
            <person name="Chain P.S."/>
            <person name="Sayavedra-Soto L.A."/>
            <person name="Hauser L."/>
            <person name="Land M.L."/>
            <person name="Larimer F.W."/>
            <person name="Malfatti S.A."/>
            <person name="Klotz M.G."/>
            <person name="Bottomley P.J."/>
            <person name="Arp D.J."/>
            <person name="Hickey W.J."/>
        </authorList>
    </citation>
    <scope>NUCLEOTIDE SEQUENCE [LARGE SCALE GENOMIC DNA]</scope>
    <source>
        <strain evidence="2">ATCC 25391 / DSM 10237 / CIP 104748 / NCIMB 11846 / Nb-255</strain>
    </source>
</reference>
<dbReference type="SUPFAM" id="SSF53448">
    <property type="entry name" value="Nucleotide-diphospho-sugar transferases"/>
    <property type="match status" value="1"/>
</dbReference>
<dbReference type="HOGENOM" id="CLU_042930_1_1_5"/>